<sequence length="415" mass="49133">MIKTLMLFLHRKNTKVIPIFTRNILTIMNFLFFSPHFPQNSTEFCFYLKEYGANVLGIGDADYDSLNERLKYSLTEYYKVWNMEDYDQIVRAVGFFIHKYGKIDRFESLNEYWLELEAKIRTDFNIYGTKNDFIQNLKHKSKMKSFFEKSGVQTVKCHKYVDRKSALDFIKEVGYPVVVKPDSGSGANFTYKVKNEFELDTVFLNKHLQNAEFIIEEFVDGIILTYDGLVDIYGNVIFENSHRFEQSIMNVVNNDDHLYYICLPEVEEKVRVAGRNVLKAFDVREKFFHIEFFERKQDGEIVALEVNMRPPGAWMPDAINYTHDTNIYKRWANMVLQYQADEGSNGKYFTGYAARKNYKKYKFSHEEILNKIGEKILYCNSIEKIFSRAMGDFAYQFRATSYEELKKIIDYIQKE</sequence>
<dbReference type="SUPFAM" id="SSF56059">
    <property type="entry name" value="Glutathione synthetase ATP-binding domain-like"/>
    <property type="match status" value="1"/>
</dbReference>
<dbReference type="InterPro" id="IPR011761">
    <property type="entry name" value="ATP-grasp"/>
</dbReference>
<keyword evidence="1 5" id="KW-0436">Ligase</keyword>
<evidence type="ECO:0000256" key="1">
    <source>
        <dbReference type="ARBA" id="ARBA00022598"/>
    </source>
</evidence>
<evidence type="ECO:0000259" key="4">
    <source>
        <dbReference type="PROSITE" id="PS50975"/>
    </source>
</evidence>
<evidence type="ECO:0000313" key="5">
    <source>
        <dbReference type="EMBL" id="KAA6343452.1"/>
    </source>
</evidence>
<dbReference type="AlphaFoldDB" id="A0A5J4SCH5"/>
<dbReference type="Gene3D" id="3.30.470.20">
    <property type="entry name" value="ATP-grasp fold, B domain"/>
    <property type="match status" value="1"/>
</dbReference>
<dbReference type="GO" id="GO:0004637">
    <property type="term" value="F:phosphoribosylamine-glycine ligase activity"/>
    <property type="evidence" value="ECO:0007669"/>
    <property type="project" value="UniProtKB-EC"/>
</dbReference>
<dbReference type="PANTHER" id="PTHR43585:SF2">
    <property type="entry name" value="ATP-GRASP ENZYME FSQD"/>
    <property type="match status" value="1"/>
</dbReference>
<dbReference type="GO" id="GO:0005524">
    <property type="term" value="F:ATP binding"/>
    <property type="evidence" value="ECO:0007669"/>
    <property type="project" value="UniProtKB-KW"/>
</dbReference>
<dbReference type="InterPro" id="IPR013815">
    <property type="entry name" value="ATP_grasp_subdomain_1"/>
</dbReference>
<dbReference type="PANTHER" id="PTHR43585">
    <property type="entry name" value="FUMIPYRROLE BIOSYNTHESIS PROTEIN C"/>
    <property type="match status" value="1"/>
</dbReference>
<dbReference type="GO" id="GO:0046872">
    <property type="term" value="F:metal ion binding"/>
    <property type="evidence" value="ECO:0007669"/>
    <property type="project" value="InterPro"/>
</dbReference>
<protein>
    <submittedName>
        <fullName evidence="5">Phosphoribosylamine--glycine ligase</fullName>
        <ecNumber evidence="5">6.3.4.13</ecNumber>
    </submittedName>
</protein>
<proteinExistence type="predicted"/>
<gene>
    <name evidence="5" type="ORF">EZS27_008860</name>
</gene>
<feature type="domain" description="ATP-grasp" evidence="4">
    <location>
        <begin position="144"/>
        <end position="336"/>
    </location>
</feature>
<accession>A0A5J4SCH5</accession>
<keyword evidence="3" id="KW-0067">ATP-binding</keyword>
<dbReference type="EC" id="6.3.4.13" evidence="5"/>
<comment type="caution">
    <text evidence="5">The sequence shown here is derived from an EMBL/GenBank/DDBJ whole genome shotgun (WGS) entry which is preliminary data.</text>
</comment>
<evidence type="ECO:0000256" key="2">
    <source>
        <dbReference type="ARBA" id="ARBA00022741"/>
    </source>
</evidence>
<dbReference type="PROSITE" id="PS50975">
    <property type="entry name" value="ATP_GRASP"/>
    <property type="match status" value="1"/>
</dbReference>
<dbReference type="Gene3D" id="3.30.1490.20">
    <property type="entry name" value="ATP-grasp fold, A domain"/>
    <property type="match status" value="1"/>
</dbReference>
<evidence type="ECO:0000256" key="3">
    <source>
        <dbReference type="ARBA" id="ARBA00022840"/>
    </source>
</evidence>
<name>A0A5J4SCH5_9ZZZZ</name>
<dbReference type="Pfam" id="PF13535">
    <property type="entry name" value="ATP-grasp_4"/>
    <property type="match status" value="1"/>
</dbReference>
<dbReference type="EMBL" id="SNRY01000269">
    <property type="protein sequence ID" value="KAA6343452.1"/>
    <property type="molecule type" value="Genomic_DNA"/>
</dbReference>
<organism evidence="5">
    <name type="scientific">termite gut metagenome</name>
    <dbReference type="NCBI Taxonomy" id="433724"/>
    <lineage>
        <taxon>unclassified sequences</taxon>
        <taxon>metagenomes</taxon>
        <taxon>organismal metagenomes</taxon>
    </lineage>
</organism>
<reference evidence="5" key="1">
    <citation type="submission" date="2019-03" db="EMBL/GenBank/DDBJ databases">
        <title>Single cell metagenomics reveals metabolic interactions within the superorganism composed of flagellate Streblomastix strix and complex community of Bacteroidetes bacteria on its surface.</title>
        <authorList>
            <person name="Treitli S.C."/>
            <person name="Kolisko M."/>
            <person name="Husnik F."/>
            <person name="Keeling P."/>
            <person name="Hampl V."/>
        </authorList>
    </citation>
    <scope>NUCLEOTIDE SEQUENCE</scope>
    <source>
        <strain evidence="5">STM</strain>
    </source>
</reference>
<dbReference type="InterPro" id="IPR052032">
    <property type="entry name" value="ATP-dep_AA_Ligase"/>
</dbReference>
<dbReference type="Gene3D" id="3.40.50.20">
    <property type="match status" value="1"/>
</dbReference>
<keyword evidence="2" id="KW-0547">Nucleotide-binding</keyword>